<proteinExistence type="predicted"/>
<reference evidence="3" key="1">
    <citation type="journal article" date="2014" name="Science">
        <title>Ancient hybridizations among the ancestral genomes of bread wheat.</title>
        <authorList>
            <consortium name="International Wheat Genome Sequencing Consortium,"/>
            <person name="Marcussen T."/>
            <person name="Sandve S.R."/>
            <person name="Heier L."/>
            <person name="Spannagl M."/>
            <person name="Pfeifer M."/>
            <person name="Jakobsen K.S."/>
            <person name="Wulff B.B."/>
            <person name="Steuernagel B."/>
            <person name="Mayer K.F."/>
            <person name="Olsen O.A."/>
        </authorList>
    </citation>
    <scope>NUCLEOTIDE SEQUENCE [LARGE SCALE GENOMIC DNA]</scope>
    <source>
        <strain evidence="3">cv. AL8/78</strain>
    </source>
</reference>
<dbReference type="AlphaFoldDB" id="A0A453Q4L5"/>
<protein>
    <submittedName>
        <fullName evidence="2">Uncharacterized protein</fullName>
    </submittedName>
</protein>
<feature type="compositionally biased region" description="Pro residues" evidence="1">
    <location>
        <begin position="8"/>
        <end position="20"/>
    </location>
</feature>
<reference evidence="2" key="5">
    <citation type="journal article" date="2021" name="G3 (Bethesda)">
        <title>Aegilops tauschii genome assembly Aet v5.0 features greater sequence contiguity and improved annotation.</title>
        <authorList>
            <person name="Wang L."/>
            <person name="Zhu T."/>
            <person name="Rodriguez J.C."/>
            <person name="Deal K.R."/>
            <person name="Dubcovsky J."/>
            <person name="McGuire P.E."/>
            <person name="Lux T."/>
            <person name="Spannagl M."/>
            <person name="Mayer K.F.X."/>
            <person name="Baldrich P."/>
            <person name="Meyers B.C."/>
            <person name="Huo N."/>
            <person name="Gu Y.Q."/>
            <person name="Zhou H."/>
            <person name="Devos K.M."/>
            <person name="Bennetzen J.L."/>
            <person name="Unver T."/>
            <person name="Budak H."/>
            <person name="Gulick P.J."/>
            <person name="Galiba G."/>
            <person name="Kalapos B."/>
            <person name="Nelson D.R."/>
            <person name="Li P."/>
            <person name="You F.M."/>
            <person name="Luo M.C."/>
            <person name="Dvorak J."/>
        </authorList>
    </citation>
    <scope>NUCLEOTIDE SEQUENCE [LARGE SCALE GENOMIC DNA]</scope>
    <source>
        <strain evidence="2">cv. AL8/78</strain>
    </source>
</reference>
<dbReference type="EnsemblPlants" id="AET6Gv20971400.2">
    <property type="protein sequence ID" value="AET6Gv20971400.2"/>
    <property type="gene ID" value="AET6Gv20971400"/>
</dbReference>
<dbReference type="Gramene" id="AET6Gv20971400.4">
    <property type="protein sequence ID" value="AET6Gv20971400.4"/>
    <property type="gene ID" value="AET6Gv20971400"/>
</dbReference>
<feature type="region of interest" description="Disordered" evidence="1">
    <location>
        <begin position="108"/>
        <end position="131"/>
    </location>
</feature>
<reference evidence="2" key="4">
    <citation type="submission" date="2019-03" db="UniProtKB">
        <authorList>
            <consortium name="EnsemblPlants"/>
        </authorList>
    </citation>
    <scope>IDENTIFICATION</scope>
</reference>
<dbReference type="Proteomes" id="UP000015105">
    <property type="component" value="Chromosome 6D"/>
</dbReference>
<accession>A0A453Q4L5</accession>
<dbReference type="Gramene" id="AET6Gv20971400.2">
    <property type="protein sequence ID" value="AET6Gv20971400.2"/>
    <property type="gene ID" value="AET6Gv20971400"/>
</dbReference>
<reference evidence="2" key="3">
    <citation type="journal article" date="2017" name="Nature">
        <title>Genome sequence of the progenitor of the wheat D genome Aegilops tauschii.</title>
        <authorList>
            <person name="Luo M.C."/>
            <person name="Gu Y.Q."/>
            <person name="Puiu D."/>
            <person name="Wang H."/>
            <person name="Twardziok S.O."/>
            <person name="Deal K.R."/>
            <person name="Huo N."/>
            <person name="Zhu T."/>
            <person name="Wang L."/>
            <person name="Wang Y."/>
            <person name="McGuire P.E."/>
            <person name="Liu S."/>
            <person name="Long H."/>
            <person name="Ramasamy R.K."/>
            <person name="Rodriguez J.C."/>
            <person name="Van S.L."/>
            <person name="Yuan L."/>
            <person name="Wang Z."/>
            <person name="Xia Z."/>
            <person name="Xiao L."/>
            <person name="Anderson O.D."/>
            <person name="Ouyang S."/>
            <person name="Liang Y."/>
            <person name="Zimin A.V."/>
            <person name="Pertea G."/>
            <person name="Qi P."/>
            <person name="Bennetzen J.L."/>
            <person name="Dai X."/>
            <person name="Dawson M.W."/>
            <person name="Muller H.G."/>
            <person name="Kugler K."/>
            <person name="Rivarola-Duarte L."/>
            <person name="Spannagl M."/>
            <person name="Mayer K.F.X."/>
            <person name="Lu F.H."/>
            <person name="Bevan M.W."/>
            <person name="Leroy P."/>
            <person name="Li P."/>
            <person name="You F.M."/>
            <person name="Sun Q."/>
            <person name="Liu Z."/>
            <person name="Lyons E."/>
            <person name="Wicker T."/>
            <person name="Salzberg S.L."/>
            <person name="Devos K.M."/>
            <person name="Dvorak J."/>
        </authorList>
    </citation>
    <scope>NUCLEOTIDE SEQUENCE [LARGE SCALE GENOMIC DNA]</scope>
    <source>
        <strain evidence="2">cv. AL8/78</strain>
    </source>
</reference>
<reference evidence="3" key="2">
    <citation type="journal article" date="2017" name="Nat. Plants">
        <title>The Aegilops tauschii genome reveals multiple impacts of transposons.</title>
        <authorList>
            <person name="Zhao G."/>
            <person name="Zou C."/>
            <person name="Li K."/>
            <person name="Wang K."/>
            <person name="Li T."/>
            <person name="Gao L."/>
            <person name="Zhang X."/>
            <person name="Wang H."/>
            <person name="Yang Z."/>
            <person name="Liu X."/>
            <person name="Jiang W."/>
            <person name="Mao L."/>
            <person name="Kong X."/>
            <person name="Jiao Y."/>
            <person name="Jia J."/>
        </authorList>
    </citation>
    <scope>NUCLEOTIDE SEQUENCE [LARGE SCALE GENOMIC DNA]</scope>
    <source>
        <strain evidence="3">cv. AL8/78</strain>
    </source>
</reference>
<name>A0A453Q4L5_AEGTS</name>
<feature type="compositionally biased region" description="Polar residues" evidence="1">
    <location>
        <begin position="109"/>
        <end position="118"/>
    </location>
</feature>
<evidence type="ECO:0000256" key="1">
    <source>
        <dbReference type="SAM" id="MobiDB-lite"/>
    </source>
</evidence>
<dbReference type="EnsemblPlants" id="AET6Gv20971400.4">
    <property type="protein sequence ID" value="AET6Gv20971400.4"/>
    <property type="gene ID" value="AET6Gv20971400"/>
</dbReference>
<evidence type="ECO:0000313" key="3">
    <source>
        <dbReference type="Proteomes" id="UP000015105"/>
    </source>
</evidence>
<sequence>PALIVPRLPLPPLPSSPPPGSLSSLQQRRRCGMQRTRPASALSVSLSAVEQRRQCGTQRLGRSDGFLRRGRRGLASLPTSSSYSSSVALVSALEPAGAEGMRTEVAQIQGGNNDGRPTSPSRAAAQSSSASMACSKGSQSYPWVIAWSTVAVPLARRLHFLLVAAIVPQYRQRS</sequence>
<feature type="compositionally biased region" description="Low complexity" evidence="1">
    <location>
        <begin position="119"/>
        <end position="131"/>
    </location>
</feature>
<organism evidence="2 3">
    <name type="scientific">Aegilops tauschii subsp. strangulata</name>
    <name type="common">Goatgrass</name>
    <dbReference type="NCBI Taxonomy" id="200361"/>
    <lineage>
        <taxon>Eukaryota</taxon>
        <taxon>Viridiplantae</taxon>
        <taxon>Streptophyta</taxon>
        <taxon>Embryophyta</taxon>
        <taxon>Tracheophyta</taxon>
        <taxon>Spermatophyta</taxon>
        <taxon>Magnoliopsida</taxon>
        <taxon>Liliopsida</taxon>
        <taxon>Poales</taxon>
        <taxon>Poaceae</taxon>
        <taxon>BOP clade</taxon>
        <taxon>Pooideae</taxon>
        <taxon>Triticodae</taxon>
        <taxon>Triticeae</taxon>
        <taxon>Triticinae</taxon>
        <taxon>Aegilops</taxon>
    </lineage>
</organism>
<keyword evidence="3" id="KW-1185">Reference proteome</keyword>
<evidence type="ECO:0000313" key="2">
    <source>
        <dbReference type="EnsemblPlants" id="AET6Gv20971400.2"/>
    </source>
</evidence>
<feature type="region of interest" description="Disordered" evidence="1">
    <location>
        <begin position="1"/>
        <end position="39"/>
    </location>
</feature>